<dbReference type="InterPro" id="IPR020846">
    <property type="entry name" value="MFS_dom"/>
</dbReference>
<dbReference type="EMBL" id="JACPUR010000040">
    <property type="protein sequence ID" value="MBI3129384.1"/>
    <property type="molecule type" value="Genomic_DNA"/>
</dbReference>
<gene>
    <name evidence="8" type="ORF">HYZ11_17375</name>
</gene>
<dbReference type="PROSITE" id="PS50850">
    <property type="entry name" value="MFS"/>
    <property type="match status" value="1"/>
</dbReference>
<feature type="transmembrane region" description="Helical" evidence="6">
    <location>
        <begin position="55"/>
        <end position="74"/>
    </location>
</feature>
<evidence type="ECO:0000256" key="1">
    <source>
        <dbReference type="ARBA" id="ARBA00004651"/>
    </source>
</evidence>
<proteinExistence type="predicted"/>
<feature type="transmembrane region" description="Helical" evidence="6">
    <location>
        <begin position="296"/>
        <end position="319"/>
    </location>
</feature>
<dbReference type="Gene3D" id="1.20.1250.20">
    <property type="entry name" value="MFS general substrate transporter like domains"/>
    <property type="match status" value="1"/>
</dbReference>
<dbReference type="GO" id="GO:0005886">
    <property type="term" value="C:plasma membrane"/>
    <property type="evidence" value="ECO:0007669"/>
    <property type="project" value="UniProtKB-SubCell"/>
</dbReference>
<dbReference type="AlphaFoldDB" id="A0A932MNH9"/>
<organism evidence="8 9">
    <name type="scientific">Tectimicrobiota bacterium</name>
    <dbReference type="NCBI Taxonomy" id="2528274"/>
    <lineage>
        <taxon>Bacteria</taxon>
        <taxon>Pseudomonadati</taxon>
        <taxon>Nitrospinota/Tectimicrobiota group</taxon>
        <taxon>Candidatus Tectimicrobiota</taxon>
    </lineage>
</organism>
<evidence type="ECO:0000256" key="6">
    <source>
        <dbReference type="SAM" id="Phobius"/>
    </source>
</evidence>
<comment type="subcellular location">
    <subcellularLocation>
        <location evidence="1">Cell membrane</location>
        <topology evidence="1">Multi-pass membrane protein</topology>
    </subcellularLocation>
</comment>
<dbReference type="Pfam" id="PF07690">
    <property type="entry name" value="MFS_1"/>
    <property type="match status" value="1"/>
</dbReference>
<dbReference type="PANTHER" id="PTHR43124">
    <property type="entry name" value="PURINE EFFLUX PUMP PBUE"/>
    <property type="match status" value="1"/>
</dbReference>
<dbReference type="InterPro" id="IPR011701">
    <property type="entry name" value="MFS"/>
</dbReference>
<keyword evidence="5 6" id="KW-0472">Membrane</keyword>
<evidence type="ECO:0000313" key="8">
    <source>
        <dbReference type="EMBL" id="MBI3129384.1"/>
    </source>
</evidence>
<sequence length="403" mass="41268">MPPSAGEGTEGATLREGWLQIACCFLAVFSAYIVAFMLGPIIVPMGRDLGASVPAMGQAAALMFVSWGIGAPLIGPLSDRFGRKPVILAGLAGLALTCAATASIQSYAGLLLCRLATGVFGGCVPPTCVASIGDRFSAKARGNAMALSGAGISAGLLAGIPFLAWVADRAGWRLSFLLAGGAALAALALAAWAFPSPRRPARAETYLGSFGWAREPAAWHLIAGNVLERVIVTLFLTYVSVLFLRRYGLSLASVAGLISIMSVGNAIGGLAGGPLAAWRYRIQAVRALALLQGGLIALQFSLLPPLALSAAAGFLYSFAGQMSRPAVMDGLLALAPRSKGSVIGGYAMSNQLGHMLGAALGGAVIAWADVEGLGWLGLASGIASAHMYGKLLRPRAERMGEVD</sequence>
<evidence type="ECO:0000256" key="2">
    <source>
        <dbReference type="ARBA" id="ARBA00022475"/>
    </source>
</evidence>
<dbReference type="InterPro" id="IPR050189">
    <property type="entry name" value="MFS_Efflux_Transporters"/>
</dbReference>
<feature type="domain" description="Major facilitator superfamily (MFS) profile" evidence="7">
    <location>
        <begin position="20"/>
        <end position="397"/>
    </location>
</feature>
<dbReference type="PROSITE" id="PS00216">
    <property type="entry name" value="SUGAR_TRANSPORT_1"/>
    <property type="match status" value="1"/>
</dbReference>
<comment type="caution">
    <text evidence="8">The sequence shown here is derived from an EMBL/GenBank/DDBJ whole genome shotgun (WGS) entry which is preliminary data.</text>
</comment>
<dbReference type="Proteomes" id="UP000782312">
    <property type="component" value="Unassembled WGS sequence"/>
</dbReference>
<dbReference type="InterPro" id="IPR005829">
    <property type="entry name" value="Sugar_transporter_CS"/>
</dbReference>
<feature type="transmembrane region" description="Helical" evidence="6">
    <location>
        <begin position="251"/>
        <end position="276"/>
    </location>
</feature>
<feature type="transmembrane region" description="Helical" evidence="6">
    <location>
        <begin position="18"/>
        <end position="43"/>
    </location>
</feature>
<evidence type="ECO:0000256" key="4">
    <source>
        <dbReference type="ARBA" id="ARBA00022989"/>
    </source>
</evidence>
<feature type="transmembrane region" description="Helical" evidence="6">
    <location>
        <begin position="86"/>
        <end position="104"/>
    </location>
</feature>
<keyword evidence="4 6" id="KW-1133">Transmembrane helix</keyword>
<evidence type="ECO:0000256" key="3">
    <source>
        <dbReference type="ARBA" id="ARBA00022692"/>
    </source>
</evidence>
<feature type="transmembrane region" description="Helical" evidence="6">
    <location>
        <begin position="217"/>
        <end position="244"/>
    </location>
</feature>
<evidence type="ECO:0000313" key="9">
    <source>
        <dbReference type="Proteomes" id="UP000782312"/>
    </source>
</evidence>
<dbReference type="GO" id="GO:0022857">
    <property type="term" value="F:transmembrane transporter activity"/>
    <property type="evidence" value="ECO:0007669"/>
    <property type="project" value="InterPro"/>
</dbReference>
<keyword evidence="2" id="KW-1003">Cell membrane</keyword>
<dbReference type="SUPFAM" id="SSF103473">
    <property type="entry name" value="MFS general substrate transporter"/>
    <property type="match status" value="1"/>
</dbReference>
<evidence type="ECO:0000256" key="5">
    <source>
        <dbReference type="ARBA" id="ARBA00023136"/>
    </source>
</evidence>
<evidence type="ECO:0000259" key="7">
    <source>
        <dbReference type="PROSITE" id="PS50850"/>
    </source>
</evidence>
<protein>
    <submittedName>
        <fullName evidence="8">MFS transporter</fullName>
    </submittedName>
</protein>
<accession>A0A932MNH9</accession>
<feature type="transmembrane region" description="Helical" evidence="6">
    <location>
        <begin position="144"/>
        <end position="167"/>
    </location>
</feature>
<dbReference type="PANTHER" id="PTHR43124:SF3">
    <property type="entry name" value="CHLORAMPHENICOL EFFLUX PUMP RV0191"/>
    <property type="match status" value="1"/>
</dbReference>
<dbReference type="InterPro" id="IPR036259">
    <property type="entry name" value="MFS_trans_sf"/>
</dbReference>
<reference evidence="8" key="1">
    <citation type="submission" date="2020-07" db="EMBL/GenBank/DDBJ databases">
        <title>Huge and variable diversity of episymbiotic CPR bacteria and DPANN archaea in groundwater ecosystems.</title>
        <authorList>
            <person name="He C.Y."/>
            <person name="Keren R."/>
            <person name="Whittaker M."/>
            <person name="Farag I.F."/>
            <person name="Doudna J."/>
            <person name="Cate J.H.D."/>
            <person name="Banfield J.F."/>
        </authorList>
    </citation>
    <scope>NUCLEOTIDE SEQUENCE</scope>
    <source>
        <strain evidence="8">NC_groundwater_763_Ag_S-0.2um_68_21</strain>
    </source>
</reference>
<feature type="transmembrane region" description="Helical" evidence="6">
    <location>
        <begin position="174"/>
        <end position="194"/>
    </location>
</feature>
<keyword evidence="3 6" id="KW-0812">Transmembrane</keyword>
<name>A0A932MNH9_UNCTE</name>